<name>A0ACB9S8E5_9MYRT</name>
<organism evidence="1 2">
    <name type="scientific">Melastoma candidum</name>
    <dbReference type="NCBI Taxonomy" id="119954"/>
    <lineage>
        <taxon>Eukaryota</taxon>
        <taxon>Viridiplantae</taxon>
        <taxon>Streptophyta</taxon>
        <taxon>Embryophyta</taxon>
        <taxon>Tracheophyta</taxon>
        <taxon>Spermatophyta</taxon>
        <taxon>Magnoliopsida</taxon>
        <taxon>eudicotyledons</taxon>
        <taxon>Gunneridae</taxon>
        <taxon>Pentapetalae</taxon>
        <taxon>rosids</taxon>
        <taxon>malvids</taxon>
        <taxon>Myrtales</taxon>
        <taxon>Melastomataceae</taxon>
        <taxon>Melastomatoideae</taxon>
        <taxon>Melastomateae</taxon>
        <taxon>Melastoma</taxon>
    </lineage>
</organism>
<proteinExistence type="predicted"/>
<protein>
    <submittedName>
        <fullName evidence="1">Uncharacterized protein</fullName>
    </submittedName>
</protein>
<dbReference type="Proteomes" id="UP001057402">
    <property type="component" value="Chromosome 2"/>
</dbReference>
<comment type="caution">
    <text evidence="1">The sequence shown here is derived from an EMBL/GenBank/DDBJ whole genome shotgun (WGS) entry which is preliminary data.</text>
</comment>
<reference evidence="2" key="1">
    <citation type="journal article" date="2023" name="Front. Plant Sci.">
        <title>Chromosomal-level genome assembly of Melastoma candidum provides insights into trichome evolution.</title>
        <authorList>
            <person name="Zhong Y."/>
            <person name="Wu W."/>
            <person name="Sun C."/>
            <person name="Zou P."/>
            <person name="Liu Y."/>
            <person name="Dai S."/>
            <person name="Zhou R."/>
        </authorList>
    </citation>
    <scope>NUCLEOTIDE SEQUENCE [LARGE SCALE GENOMIC DNA]</scope>
</reference>
<keyword evidence="2" id="KW-1185">Reference proteome</keyword>
<dbReference type="EMBL" id="CM042881">
    <property type="protein sequence ID" value="KAI4386331.1"/>
    <property type="molecule type" value="Genomic_DNA"/>
</dbReference>
<sequence>MEGSEIETSAESLGSSIVYHVVNDILGFVLFMYQQIPSILPDMSLEFATILGNCKELEAELAKPDLKAASRRSNLAQLRELKQVVRRREKFMNMVSRLQSAIGLVIKVCPDIPEVMLVLGGSVLRPLCAYSLCFLHGNVVSRGESDLSRSKAVDVLSRKAIRALISQSAGSSSCPGSMKLFLLVKAPSSFNQHLDYLPKRDFKISKKVAPFRLLFRCRKHIQDNGTMTDSQTSSFNCLSRDLSKDNEDLIWFQCRHVIKGLACRSPTSEE</sequence>
<gene>
    <name evidence="1" type="ORF">MLD38_004272</name>
</gene>
<evidence type="ECO:0000313" key="1">
    <source>
        <dbReference type="EMBL" id="KAI4386331.1"/>
    </source>
</evidence>
<evidence type="ECO:0000313" key="2">
    <source>
        <dbReference type="Proteomes" id="UP001057402"/>
    </source>
</evidence>
<accession>A0ACB9S8E5</accession>